<organism evidence="2 3">
    <name type="scientific">Conyzicola nivalis</name>
    <dbReference type="NCBI Taxonomy" id="1477021"/>
    <lineage>
        <taxon>Bacteria</taxon>
        <taxon>Bacillati</taxon>
        <taxon>Actinomycetota</taxon>
        <taxon>Actinomycetes</taxon>
        <taxon>Micrococcales</taxon>
        <taxon>Microbacteriaceae</taxon>
        <taxon>Conyzicola</taxon>
    </lineage>
</organism>
<dbReference type="InterPro" id="IPR029068">
    <property type="entry name" value="Glyas_Bleomycin-R_OHBP_Dase"/>
</dbReference>
<dbReference type="InterPro" id="IPR052164">
    <property type="entry name" value="Anthracycline_SecMetBiosynth"/>
</dbReference>
<dbReference type="Pfam" id="PF00903">
    <property type="entry name" value="Glyoxalase"/>
    <property type="match status" value="1"/>
</dbReference>
<dbReference type="Gene3D" id="3.10.180.10">
    <property type="entry name" value="2,3-Dihydroxybiphenyl 1,2-Dioxygenase, domain 1"/>
    <property type="match status" value="1"/>
</dbReference>
<evidence type="ECO:0000259" key="1">
    <source>
        <dbReference type="PROSITE" id="PS51819"/>
    </source>
</evidence>
<name>A0ABV2QQ02_9MICO</name>
<dbReference type="PANTHER" id="PTHR33993">
    <property type="entry name" value="GLYOXALASE-RELATED"/>
    <property type="match status" value="1"/>
</dbReference>
<dbReference type="PANTHER" id="PTHR33993:SF14">
    <property type="entry name" value="GB|AAF24581.1"/>
    <property type="match status" value="1"/>
</dbReference>
<keyword evidence="3" id="KW-1185">Reference proteome</keyword>
<protein>
    <submittedName>
        <fullName evidence="2">Enzyme related to lactoylglutathione lyase</fullName>
    </submittedName>
</protein>
<dbReference type="GO" id="GO:0016829">
    <property type="term" value="F:lyase activity"/>
    <property type="evidence" value="ECO:0007669"/>
    <property type="project" value="UniProtKB-KW"/>
</dbReference>
<gene>
    <name evidence="2" type="ORF">ABIE21_002634</name>
</gene>
<reference evidence="2 3" key="1">
    <citation type="submission" date="2024-06" db="EMBL/GenBank/DDBJ databases">
        <title>Sorghum-associated microbial communities from plants grown in Nebraska, USA.</title>
        <authorList>
            <person name="Schachtman D."/>
        </authorList>
    </citation>
    <scope>NUCLEOTIDE SEQUENCE [LARGE SCALE GENOMIC DNA]</scope>
    <source>
        <strain evidence="2 3">2857</strain>
    </source>
</reference>
<sequence>MLRGLTTVAYQSADLDAAKRWYSGVLGIEPYYTRTEYVEFRVGDYEHELGILDSKYLPDLGGEQQSGTPGGAIVYWHVDDAQAAYDRLIELGATPHQPPRNFGENFVGAAVVDPFGNILGIMQNPHYLEVVERR</sequence>
<accession>A0ABV2QQ02</accession>
<comment type="caution">
    <text evidence="2">The sequence shown here is derived from an EMBL/GenBank/DDBJ whole genome shotgun (WGS) entry which is preliminary data.</text>
</comment>
<dbReference type="PROSITE" id="PS51819">
    <property type="entry name" value="VOC"/>
    <property type="match status" value="1"/>
</dbReference>
<dbReference type="InterPro" id="IPR004360">
    <property type="entry name" value="Glyas_Fos-R_dOase_dom"/>
</dbReference>
<feature type="domain" description="VOC" evidence="1">
    <location>
        <begin position="4"/>
        <end position="124"/>
    </location>
</feature>
<keyword evidence="2" id="KW-0456">Lyase</keyword>
<dbReference type="Proteomes" id="UP001549257">
    <property type="component" value="Unassembled WGS sequence"/>
</dbReference>
<proteinExistence type="predicted"/>
<dbReference type="RefSeq" id="WP_354025285.1">
    <property type="nucleotide sequence ID" value="NZ_JBEPSJ010000003.1"/>
</dbReference>
<evidence type="ECO:0000313" key="2">
    <source>
        <dbReference type="EMBL" id="MET4583115.1"/>
    </source>
</evidence>
<dbReference type="EMBL" id="JBEPSJ010000003">
    <property type="protein sequence ID" value="MET4583115.1"/>
    <property type="molecule type" value="Genomic_DNA"/>
</dbReference>
<dbReference type="InterPro" id="IPR037523">
    <property type="entry name" value="VOC_core"/>
</dbReference>
<evidence type="ECO:0000313" key="3">
    <source>
        <dbReference type="Proteomes" id="UP001549257"/>
    </source>
</evidence>
<dbReference type="SUPFAM" id="SSF54593">
    <property type="entry name" value="Glyoxalase/Bleomycin resistance protein/Dihydroxybiphenyl dioxygenase"/>
    <property type="match status" value="1"/>
</dbReference>